<proteinExistence type="predicted"/>
<dbReference type="EMBL" id="JBBNAG010000004">
    <property type="protein sequence ID" value="KAK9140919.1"/>
    <property type="molecule type" value="Genomic_DNA"/>
</dbReference>
<sequence length="126" mass="14394">MALAAIPTSSLQNNNWGLYIQLYIYQRFTRCIRLPSPFSKSCLFLSTRTSFTFLIISVVQNHNLSNNINMKHNINICSITKEKITFVDICMHILTKTVTTKMPNATKFDMLCDSLLPPSEGKMKPM</sequence>
<organism evidence="1 2">
    <name type="scientific">Stephania cephalantha</name>
    <dbReference type="NCBI Taxonomy" id="152367"/>
    <lineage>
        <taxon>Eukaryota</taxon>
        <taxon>Viridiplantae</taxon>
        <taxon>Streptophyta</taxon>
        <taxon>Embryophyta</taxon>
        <taxon>Tracheophyta</taxon>
        <taxon>Spermatophyta</taxon>
        <taxon>Magnoliopsida</taxon>
        <taxon>Ranunculales</taxon>
        <taxon>Menispermaceae</taxon>
        <taxon>Menispermoideae</taxon>
        <taxon>Cissampelideae</taxon>
        <taxon>Stephania</taxon>
    </lineage>
</organism>
<protein>
    <submittedName>
        <fullName evidence="1">Uncharacterized protein</fullName>
    </submittedName>
</protein>
<dbReference type="Proteomes" id="UP001419268">
    <property type="component" value="Unassembled WGS sequence"/>
</dbReference>
<evidence type="ECO:0000313" key="1">
    <source>
        <dbReference type="EMBL" id="KAK9140919.1"/>
    </source>
</evidence>
<evidence type="ECO:0000313" key="2">
    <source>
        <dbReference type="Proteomes" id="UP001419268"/>
    </source>
</evidence>
<accession>A0AAP0PFE0</accession>
<dbReference type="AlphaFoldDB" id="A0AAP0PFE0"/>
<name>A0AAP0PFE0_9MAGN</name>
<reference evidence="1 2" key="1">
    <citation type="submission" date="2024-01" db="EMBL/GenBank/DDBJ databases">
        <title>Genome assemblies of Stephania.</title>
        <authorList>
            <person name="Yang L."/>
        </authorList>
    </citation>
    <scope>NUCLEOTIDE SEQUENCE [LARGE SCALE GENOMIC DNA]</scope>
    <source>
        <strain evidence="1">JXDWG</strain>
        <tissue evidence="1">Leaf</tissue>
    </source>
</reference>
<comment type="caution">
    <text evidence="1">The sequence shown here is derived from an EMBL/GenBank/DDBJ whole genome shotgun (WGS) entry which is preliminary data.</text>
</comment>
<gene>
    <name evidence="1" type="ORF">Scep_010600</name>
</gene>
<keyword evidence="2" id="KW-1185">Reference proteome</keyword>